<feature type="non-terminal residue" evidence="1">
    <location>
        <position position="1"/>
    </location>
</feature>
<sequence length="97" mass="10955">FETGCYAVAIILCELALKLCPNDAHMMKKLTEAELKRSDQLERFQPSPVAAIKVTLQLELDAARDQGDADREASLMRVLEATLIQEHRHYQALGKHH</sequence>
<dbReference type="Proteomes" id="UP000035740">
    <property type="component" value="Unassembled WGS sequence"/>
</dbReference>
<name>A0A0J7YPQ6_BETVV</name>
<proteinExistence type="predicted"/>
<keyword evidence="2" id="KW-1185">Reference proteome</keyword>
<organism evidence="1 2">
    <name type="scientific">Beta vulgaris subsp. vulgaris</name>
    <name type="common">Beet</name>
    <dbReference type="NCBI Taxonomy" id="3555"/>
    <lineage>
        <taxon>Eukaryota</taxon>
        <taxon>Viridiplantae</taxon>
        <taxon>Streptophyta</taxon>
        <taxon>Embryophyta</taxon>
        <taxon>Tracheophyta</taxon>
        <taxon>Spermatophyta</taxon>
        <taxon>Magnoliopsida</taxon>
        <taxon>eudicotyledons</taxon>
        <taxon>Gunneridae</taxon>
        <taxon>Pentapetalae</taxon>
        <taxon>Caryophyllales</taxon>
        <taxon>Chenopodiaceae</taxon>
        <taxon>Betoideae</taxon>
        <taxon>Beta</taxon>
    </lineage>
</organism>
<protein>
    <submittedName>
        <fullName evidence="1">Uncharacterized protein</fullName>
    </submittedName>
</protein>
<evidence type="ECO:0000313" key="1">
    <source>
        <dbReference type="EMBL" id="KMS65502.1"/>
    </source>
</evidence>
<evidence type="ECO:0000313" key="2">
    <source>
        <dbReference type="Proteomes" id="UP000035740"/>
    </source>
</evidence>
<gene>
    <name evidence="1" type="ORF">BVRB_035350</name>
</gene>
<accession>A0A0J7YPQ6</accession>
<dbReference type="EMBL" id="KQ107687">
    <property type="protein sequence ID" value="KMS65502.1"/>
    <property type="molecule type" value="Genomic_DNA"/>
</dbReference>
<dbReference type="Gramene" id="KMS65502">
    <property type="protein sequence ID" value="KMS65502"/>
    <property type="gene ID" value="BVRB_035350"/>
</dbReference>
<dbReference type="AlphaFoldDB" id="A0A0J7YPQ6"/>
<reference evidence="1 2" key="1">
    <citation type="journal article" date="2014" name="Nature">
        <title>The genome of the recently domesticated crop plant sugar beet (Beta vulgaris).</title>
        <authorList>
            <person name="Dohm J.C."/>
            <person name="Minoche A.E."/>
            <person name="Holtgrawe D."/>
            <person name="Capella-Gutierrez S."/>
            <person name="Zakrzewski F."/>
            <person name="Tafer H."/>
            <person name="Rupp O."/>
            <person name="Sorensen T.R."/>
            <person name="Stracke R."/>
            <person name="Reinhardt R."/>
            <person name="Goesmann A."/>
            <person name="Kraft T."/>
            <person name="Schulz B."/>
            <person name="Stadler P.F."/>
            <person name="Schmidt T."/>
            <person name="Gabaldon T."/>
            <person name="Lehrach H."/>
            <person name="Weisshaar B."/>
            <person name="Himmelbauer H."/>
        </authorList>
    </citation>
    <scope>NUCLEOTIDE SEQUENCE [LARGE SCALE GENOMIC DNA]</scope>
    <source>
        <tissue evidence="1">Taproot</tissue>
    </source>
</reference>